<dbReference type="AlphaFoldDB" id="A0A1Y2DCA0"/>
<keyword evidence="2 3" id="KW-0040">ANK repeat</keyword>
<evidence type="ECO:0000256" key="4">
    <source>
        <dbReference type="SAM" id="MobiDB-lite"/>
    </source>
</evidence>
<dbReference type="SUPFAM" id="SSF48403">
    <property type="entry name" value="Ankyrin repeat"/>
    <property type="match status" value="3"/>
</dbReference>
<dbReference type="InParanoid" id="A0A1Y2DCA0"/>
<keyword evidence="1" id="KW-0677">Repeat</keyword>
<dbReference type="EMBL" id="MCFJ01000021">
    <property type="protein sequence ID" value="ORY56889.1"/>
    <property type="molecule type" value="Genomic_DNA"/>
</dbReference>
<evidence type="ECO:0000256" key="2">
    <source>
        <dbReference type="ARBA" id="ARBA00023043"/>
    </source>
</evidence>
<dbReference type="Gene3D" id="1.25.40.20">
    <property type="entry name" value="Ankyrin repeat-containing domain"/>
    <property type="match status" value="3"/>
</dbReference>
<name>A0A1Y2DCA0_9PEZI</name>
<dbReference type="PROSITE" id="PS50088">
    <property type="entry name" value="ANK_REPEAT"/>
    <property type="match status" value="2"/>
</dbReference>
<dbReference type="InterPro" id="IPR002110">
    <property type="entry name" value="Ankyrin_rpt"/>
</dbReference>
<organism evidence="5 6">
    <name type="scientific">Pseudomassariella vexata</name>
    <dbReference type="NCBI Taxonomy" id="1141098"/>
    <lineage>
        <taxon>Eukaryota</taxon>
        <taxon>Fungi</taxon>
        <taxon>Dikarya</taxon>
        <taxon>Ascomycota</taxon>
        <taxon>Pezizomycotina</taxon>
        <taxon>Sordariomycetes</taxon>
        <taxon>Xylariomycetidae</taxon>
        <taxon>Amphisphaeriales</taxon>
        <taxon>Pseudomassariaceae</taxon>
        <taxon>Pseudomassariella</taxon>
    </lineage>
</organism>
<dbReference type="PROSITE" id="PS50297">
    <property type="entry name" value="ANK_REP_REGION"/>
    <property type="match status" value="2"/>
</dbReference>
<evidence type="ECO:0000256" key="1">
    <source>
        <dbReference type="ARBA" id="ARBA00022737"/>
    </source>
</evidence>
<dbReference type="GeneID" id="63779322"/>
<comment type="caution">
    <text evidence="5">The sequence shown here is derived from an EMBL/GenBank/DDBJ whole genome shotgun (WGS) entry which is preliminary data.</text>
</comment>
<dbReference type="Proteomes" id="UP000193689">
    <property type="component" value="Unassembled WGS sequence"/>
</dbReference>
<evidence type="ECO:0000256" key="3">
    <source>
        <dbReference type="PROSITE-ProRule" id="PRU00023"/>
    </source>
</evidence>
<evidence type="ECO:0000313" key="6">
    <source>
        <dbReference type="Proteomes" id="UP000193689"/>
    </source>
</evidence>
<dbReference type="InterPro" id="IPR036770">
    <property type="entry name" value="Ankyrin_rpt-contain_sf"/>
</dbReference>
<reference evidence="5 6" key="1">
    <citation type="submission" date="2016-07" db="EMBL/GenBank/DDBJ databases">
        <title>Pervasive Adenine N6-methylation of Active Genes in Fungi.</title>
        <authorList>
            <consortium name="DOE Joint Genome Institute"/>
            <person name="Mondo S.J."/>
            <person name="Dannebaum R.O."/>
            <person name="Kuo R.C."/>
            <person name="Labutti K."/>
            <person name="Haridas S."/>
            <person name="Kuo A."/>
            <person name="Salamov A."/>
            <person name="Ahrendt S.R."/>
            <person name="Lipzen A."/>
            <person name="Sullivan W."/>
            <person name="Andreopoulos W.B."/>
            <person name="Clum A."/>
            <person name="Lindquist E."/>
            <person name="Daum C."/>
            <person name="Ramamoorthy G.K."/>
            <person name="Gryganskyi A."/>
            <person name="Culley D."/>
            <person name="Magnuson J.K."/>
            <person name="James T.Y."/>
            <person name="O'Malley M.A."/>
            <person name="Stajich J.E."/>
            <person name="Spatafora J.W."/>
            <person name="Visel A."/>
            <person name="Grigoriev I.V."/>
        </authorList>
    </citation>
    <scope>NUCLEOTIDE SEQUENCE [LARGE SCALE GENOMIC DNA]</scope>
    <source>
        <strain evidence="5 6">CBS 129021</strain>
    </source>
</reference>
<accession>A0A1Y2DCA0</accession>
<sequence>MTHQCKTITQAEWKLRKPNILELYHGRDLPLQGKQGAPSVMQTMEDAHGFSARSGHRLDGHYARAVIEVLAPNGQWTLLDNEGVSGGHDVPSLPETVNDEGPRNTGNTGNSPVPLDPSNDVVVHPLSDRGALESAYHTNSWVADPQLGVEVASETGAPSISMEIEPNIIADGSAAPMEVINYSSVDPFFGSGEVPQAFSPPILPIHHHVAFLEKCAGHTEFPLTLANRNSDLTAARPTRNSPPGSSFRVSMSSFEGLPSEFNFSLSPTMQDFSFSPAESIQMPSYSMRDEESPFFQLQRSIITTRGRVTESEDHGNGEVEPGLNQALISARSVQTPHLNGAKSLLEGALQIVRFSSTQKGTQPPDIADVLDCMNSLLPDMPEVLYQGSSASSSELATADALFDSPFYKVLLYSTINGFTGLANLNIPPTWILKMLRSEQKVSACLFECFRSSPSVIAKPLADNLFGAAIESSDAQAVDILLQITRGTPHATDVNKAVCYLEGVCYTPIGLAVKISSLNVVGILLKDGANPNRILDKELGDRMQKPCVDGALGPAIRGFSSENSDPRHMSLVRELLDAGAKVEKQHIESALVGHADGALCEELVSHLSPPEHCIFFDHFETADKEWLYDNACIYPTYFVRSLLSGIAQYLENSVAMRIVKHIFFKYQEPNSEQLDFHKKVTTLHSTLVHASFSGKPDRYCKFPYYIDDFSPVLSTPLAEAIRSRKRDLMLLKRVPNLRDYDLTKALVLAIRNDMTDTALMLLEAGVTVKSSVKSSIKYSIKYSIRTGSPQKLEDPLFEALQRRNKAVVNVILECNVNIDDNHMKAAVSWGDFTIINDLLFMQAPIGHEAVIEVVKSGNEDILLLFLKHENFKEWHHAEVFAEAVESRNTTMVNLLLEYGADPSRALSAAVITRNHDMIRFLFSKGADPADEMAFGYAMEHDRAAFSILFETFSAKYPQGQAGFGAQLLMTAIERKDAFVLGNLLKAHMDVNVFINRQRCINIGCKFANNEVTPLGFAIKYLKGGDLDLVHMLLESSCDANGIVSKSPLETALLLAIQTRNRQLVELLLIHRADVNLPARRGLKRTPLQMACDIGSFEMVKFLWERGAHVNGPAAFRGGGTALQLAAASGSIKIVQLLLREGADVRGLHSSKKSWSAFEAAAEYGRLDMLKVVWDAACPRISRDEAGWALLLARNKGHRGCEEYIGNLVPGAVVPEISSQDEPSGELDLFTTDLF</sequence>
<dbReference type="STRING" id="1141098.A0A1Y2DCA0"/>
<evidence type="ECO:0000313" key="5">
    <source>
        <dbReference type="EMBL" id="ORY56889.1"/>
    </source>
</evidence>
<protein>
    <submittedName>
        <fullName evidence="5">Uncharacterized protein</fullName>
    </submittedName>
</protein>
<dbReference type="PANTHER" id="PTHR24198:SF165">
    <property type="entry name" value="ANKYRIN REPEAT-CONTAINING PROTEIN-RELATED"/>
    <property type="match status" value="1"/>
</dbReference>
<keyword evidence="6" id="KW-1185">Reference proteome</keyword>
<proteinExistence type="predicted"/>
<feature type="repeat" description="ANK" evidence="3">
    <location>
        <begin position="1081"/>
        <end position="1113"/>
    </location>
</feature>
<dbReference type="PANTHER" id="PTHR24198">
    <property type="entry name" value="ANKYRIN REPEAT AND PROTEIN KINASE DOMAIN-CONTAINING PROTEIN"/>
    <property type="match status" value="1"/>
</dbReference>
<dbReference type="Pfam" id="PF12796">
    <property type="entry name" value="Ank_2"/>
    <property type="match status" value="1"/>
</dbReference>
<gene>
    <name evidence="5" type="ORF">BCR38DRAFT_478533</name>
</gene>
<dbReference type="OrthoDB" id="539213at2759"/>
<dbReference type="RefSeq" id="XP_040710356.1">
    <property type="nucleotide sequence ID" value="XM_040863110.1"/>
</dbReference>
<feature type="region of interest" description="Disordered" evidence="4">
    <location>
        <begin position="80"/>
        <end position="118"/>
    </location>
</feature>
<dbReference type="SMART" id="SM00248">
    <property type="entry name" value="ANK"/>
    <property type="match status" value="12"/>
</dbReference>
<feature type="repeat" description="ANK" evidence="3">
    <location>
        <begin position="1116"/>
        <end position="1148"/>
    </location>
</feature>